<dbReference type="Proteomes" id="UP000292693">
    <property type="component" value="Unassembled WGS sequence"/>
</dbReference>
<dbReference type="AlphaFoldDB" id="A0A8G2DZV5"/>
<organism evidence="1 2">
    <name type="scientific">Streptomyces albidoflavus</name>
    <dbReference type="NCBI Taxonomy" id="1886"/>
    <lineage>
        <taxon>Bacteria</taxon>
        <taxon>Bacillati</taxon>
        <taxon>Actinomycetota</taxon>
        <taxon>Actinomycetes</taxon>
        <taxon>Kitasatosporales</taxon>
        <taxon>Streptomycetaceae</taxon>
        <taxon>Streptomyces</taxon>
        <taxon>Streptomyces albidoflavus group</taxon>
    </lineage>
</organism>
<name>A0A8G2DZV5_9ACTN</name>
<comment type="caution">
    <text evidence="1">The sequence shown here is derived from an EMBL/GenBank/DDBJ whole genome shotgun (WGS) entry which is preliminary data.</text>
</comment>
<protein>
    <submittedName>
        <fullName evidence="1">Uncharacterized protein</fullName>
    </submittedName>
</protein>
<proteinExistence type="predicted"/>
<dbReference type="RefSeq" id="WP_331729739.1">
    <property type="nucleotide sequence ID" value="NZ_CP133228.1"/>
</dbReference>
<gene>
    <name evidence="1" type="ORF">C0Q92_31030</name>
</gene>
<evidence type="ECO:0000313" key="2">
    <source>
        <dbReference type="Proteomes" id="UP000292693"/>
    </source>
</evidence>
<sequence length="315" mass="35234">MTAPAPRDLPGLRHDLAQWLTTEPAARHTSVNADASPQAGRQLAARHLATVQAAGLYFVNDDMTDLAVQIGQNLDTFAVLADDDLPEPHGLLMWSHRFIESEADGLRFAPLAVTWAAAGGHIDVTLYEHLPTAQPAMAEAYRHRLRSTGTPPGQIPALTQMWESRMRADGRDRPWSSTEDTDPDSHRVLRTLLATWLLIRQPADARKSLHHVEEITTPRTAQKHIARGGGDPTRTVRYVTLRQSLRAPDRSVARGGEQATKVYRHRWFVRPHRTNQYHPSTGEHHRIWRGPYLVVPPGCETAPILGGDRVNVLRR</sequence>
<reference evidence="1 2" key="1">
    <citation type="submission" date="2017-12" db="EMBL/GenBank/DDBJ databases">
        <title>Population genomics insights into the ecological differentiation and adaptive evolution in streptomycetes.</title>
        <authorList>
            <person name="Li Y."/>
            <person name="Huang Y."/>
        </authorList>
    </citation>
    <scope>NUCLEOTIDE SEQUENCE [LARGE SCALE GENOMIC DNA]</scope>
    <source>
        <strain evidence="1 2">NBRC 100770</strain>
    </source>
</reference>
<accession>A0A8G2DZV5</accession>
<dbReference type="EMBL" id="PKLL01000033">
    <property type="protein sequence ID" value="RZE15481.1"/>
    <property type="molecule type" value="Genomic_DNA"/>
</dbReference>
<evidence type="ECO:0000313" key="1">
    <source>
        <dbReference type="EMBL" id="RZE15481.1"/>
    </source>
</evidence>